<gene>
    <name evidence="3" type="ORF">GCM10009817_34720</name>
</gene>
<dbReference type="EMBL" id="BAAAPU010000010">
    <property type="protein sequence ID" value="GAA1989824.1"/>
    <property type="molecule type" value="Genomic_DNA"/>
</dbReference>
<name>A0ABP5E4H9_9MICO</name>
<comment type="caution">
    <text evidence="3">The sequence shown here is derived from an EMBL/GenBank/DDBJ whole genome shotgun (WGS) entry which is preliminary data.</text>
</comment>
<dbReference type="Proteomes" id="UP001500013">
    <property type="component" value="Unassembled WGS sequence"/>
</dbReference>
<evidence type="ECO:0008006" key="5">
    <source>
        <dbReference type="Google" id="ProtNLM"/>
    </source>
</evidence>
<evidence type="ECO:0000256" key="1">
    <source>
        <dbReference type="SAM" id="MobiDB-lite"/>
    </source>
</evidence>
<evidence type="ECO:0000256" key="2">
    <source>
        <dbReference type="SAM" id="SignalP"/>
    </source>
</evidence>
<protein>
    <recommendedName>
        <fullName evidence="5">Blue (type 1) copper domain-containing protein</fullName>
    </recommendedName>
</protein>
<keyword evidence="4" id="KW-1185">Reference proteome</keyword>
<accession>A0ABP5E4H9</accession>
<evidence type="ECO:0000313" key="4">
    <source>
        <dbReference type="Proteomes" id="UP001500013"/>
    </source>
</evidence>
<feature type="signal peptide" evidence="2">
    <location>
        <begin position="1"/>
        <end position="21"/>
    </location>
</feature>
<feature type="region of interest" description="Disordered" evidence="1">
    <location>
        <begin position="173"/>
        <end position="192"/>
    </location>
</feature>
<evidence type="ECO:0000313" key="3">
    <source>
        <dbReference type="EMBL" id="GAA1989824.1"/>
    </source>
</evidence>
<organism evidence="3 4">
    <name type="scientific">Terrabacter lapilli</name>
    <dbReference type="NCBI Taxonomy" id="436231"/>
    <lineage>
        <taxon>Bacteria</taxon>
        <taxon>Bacillati</taxon>
        <taxon>Actinomycetota</taxon>
        <taxon>Actinomycetes</taxon>
        <taxon>Micrococcales</taxon>
        <taxon>Intrasporangiaceae</taxon>
        <taxon>Terrabacter</taxon>
    </lineage>
</organism>
<reference evidence="4" key="1">
    <citation type="journal article" date="2019" name="Int. J. Syst. Evol. Microbiol.">
        <title>The Global Catalogue of Microorganisms (GCM) 10K type strain sequencing project: providing services to taxonomists for standard genome sequencing and annotation.</title>
        <authorList>
            <consortium name="The Broad Institute Genomics Platform"/>
            <consortium name="The Broad Institute Genome Sequencing Center for Infectious Disease"/>
            <person name="Wu L."/>
            <person name="Ma J."/>
        </authorList>
    </citation>
    <scope>NUCLEOTIDE SEQUENCE [LARGE SCALE GENOMIC DNA]</scope>
    <source>
        <strain evidence="4">JCM 15628</strain>
    </source>
</reference>
<sequence>MRRLVSTLAALTLAAAVPVAAAEGASAQDGGHDSDHGHVTTVWVTGDGSHVKLSSWRVEEGPVVFHESTSNAGPGGSQISLFRLLGKATINTFKADLADEFSSNPKTAAKGTRELNRDIRATGLADVQKGYPASVRVDLSPGTYYLMDLGSFFGPMGPSGTPNPALTKLVVRDSDEDSSAWQDGSAREDSSGWHTPTIWLTAADRFVGPSHLPAKGSVTFRNVGDSIHVAQFSPVKKGTTDKQIQAYYDSGVMTPPPFALNGPTFGLDVLSAGTHATLTYDMPPGTYVLQCFVADAVTGMPHAIMGMHKVVVLK</sequence>
<feature type="chain" id="PRO_5046846803" description="Blue (type 1) copper domain-containing protein" evidence="2">
    <location>
        <begin position="22"/>
        <end position="314"/>
    </location>
</feature>
<dbReference type="RefSeq" id="WP_344065552.1">
    <property type="nucleotide sequence ID" value="NZ_BAAAPU010000010.1"/>
</dbReference>
<proteinExistence type="predicted"/>
<keyword evidence="2" id="KW-0732">Signal</keyword>